<dbReference type="RefSeq" id="WP_407349716.1">
    <property type="nucleotide sequence ID" value="NZ_CP136864.1"/>
</dbReference>
<keyword evidence="5" id="KW-1185">Reference proteome</keyword>
<proteinExistence type="predicted"/>
<reference evidence="4 5" key="1">
    <citation type="submission" date="2023-10" db="EMBL/GenBank/DDBJ databases">
        <title>Two novel species belonging to the OM43/NOR5 clade.</title>
        <authorList>
            <person name="Park M."/>
        </authorList>
    </citation>
    <scope>NUCLEOTIDE SEQUENCE [LARGE SCALE GENOMIC DNA]</scope>
    <source>
        <strain evidence="4 5">IMCC43200</strain>
    </source>
</reference>
<name>A0ABZ0I6D9_9GAMM</name>
<accession>A0ABZ0I6D9</accession>
<dbReference type="Gene3D" id="2.40.160.20">
    <property type="match status" value="1"/>
</dbReference>
<feature type="domain" description="Outer membrane protein beta-barrel" evidence="3">
    <location>
        <begin position="8"/>
        <end position="220"/>
    </location>
</feature>
<keyword evidence="1 2" id="KW-0732">Signal</keyword>
<protein>
    <submittedName>
        <fullName evidence="4">Porin family protein</fullName>
    </submittedName>
</protein>
<evidence type="ECO:0000256" key="1">
    <source>
        <dbReference type="ARBA" id="ARBA00022729"/>
    </source>
</evidence>
<evidence type="ECO:0000313" key="5">
    <source>
        <dbReference type="Proteomes" id="UP001626537"/>
    </source>
</evidence>
<evidence type="ECO:0000256" key="2">
    <source>
        <dbReference type="SAM" id="SignalP"/>
    </source>
</evidence>
<evidence type="ECO:0000313" key="4">
    <source>
        <dbReference type="EMBL" id="WOJ95083.1"/>
    </source>
</evidence>
<sequence length="220" mass="24286">MRIARLLIISLTLFSLQAQAQWVSSSTQRAGKWETNVGLYLTGSESSGGLNESSVDIDSGYGLAFGVGYNFTQNLALRFDGAWSRADYDAVLDTEDNGLVEINHRLSAFNGQFNGVWNILDGAFTPYVQAGIGWTFLDSNVTDGPPSTGCWWDPWWGYVCSNFYSTYSETNFSWNVGAGLRYEFGRGMFVRGGWEQTNIDGGSGADPSFDAFRAELGWLF</sequence>
<dbReference type="Proteomes" id="UP001626537">
    <property type="component" value="Chromosome"/>
</dbReference>
<organism evidence="4 5">
    <name type="scientific">Congregibacter variabilis</name>
    <dbReference type="NCBI Taxonomy" id="3081200"/>
    <lineage>
        <taxon>Bacteria</taxon>
        <taxon>Pseudomonadati</taxon>
        <taxon>Pseudomonadota</taxon>
        <taxon>Gammaproteobacteria</taxon>
        <taxon>Cellvibrionales</taxon>
        <taxon>Halieaceae</taxon>
        <taxon>Congregibacter</taxon>
    </lineage>
</organism>
<dbReference type="Pfam" id="PF13505">
    <property type="entry name" value="OMP_b-brl"/>
    <property type="match status" value="1"/>
</dbReference>
<dbReference type="InterPro" id="IPR027385">
    <property type="entry name" value="Beta-barrel_OMP"/>
</dbReference>
<gene>
    <name evidence="4" type="ORF">R0135_07895</name>
</gene>
<dbReference type="EMBL" id="CP136864">
    <property type="protein sequence ID" value="WOJ95083.1"/>
    <property type="molecule type" value="Genomic_DNA"/>
</dbReference>
<evidence type="ECO:0000259" key="3">
    <source>
        <dbReference type="Pfam" id="PF13505"/>
    </source>
</evidence>
<dbReference type="InterPro" id="IPR011250">
    <property type="entry name" value="OMP/PagP_B-barrel"/>
</dbReference>
<dbReference type="SUPFAM" id="SSF56925">
    <property type="entry name" value="OMPA-like"/>
    <property type="match status" value="1"/>
</dbReference>
<feature type="chain" id="PRO_5046370208" evidence="2">
    <location>
        <begin position="21"/>
        <end position="220"/>
    </location>
</feature>
<feature type="signal peptide" evidence="2">
    <location>
        <begin position="1"/>
        <end position="20"/>
    </location>
</feature>